<dbReference type="AlphaFoldDB" id="A0ABD3MUG2"/>
<evidence type="ECO:0008006" key="5">
    <source>
        <dbReference type="Google" id="ProtNLM"/>
    </source>
</evidence>
<dbReference type="InterPro" id="IPR011889">
    <property type="entry name" value="Liste_lipo_26"/>
</dbReference>
<dbReference type="Pfam" id="PF03382">
    <property type="entry name" value="DUF285"/>
    <property type="match status" value="1"/>
</dbReference>
<feature type="compositionally biased region" description="Pro residues" evidence="1">
    <location>
        <begin position="1"/>
        <end position="10"/>
    </location>
</feature>
<protein>
    <recommendedName>
        <fullName evidence="5">BspA family leucine-rich repeat surface protein</fullName>
    </recommendedName>
</protein>
<dbReference type="EMBL" id="JALLBG020000078">
    <property type="protein sequence ID" value="KAL3767057.1"/>
    <property type="molecule type" value="Genomic_DNA"/>
</dbReference>
<keyword evidence="2" id="KW-1133">Transmembrane helix</keyword>
<sequence>MSSNPPPPTNPNANADPDLEEGLDESQARGPEVVNEAELSVPTPSTILGISDTISKDGINLEAYEVKQALSEKIMAPAESVTDVAETLPDGEEVGVGAEDADDVISPLVRNDEATIASEAGTRFGDGSTLGVNSVGSRHSAGRGDDASTVHMPEAVLVNEEGGGAGGGAVIVATPVGPALPWHKQPRNRVLMGTVFLFVAGIITVVAVLSSRSNRNDSGAATSVSSTENRPGLQPSTITDTTAAPTPVRDCFADREELQEAVDEYIDTDCGADQTACTTITQKYGWPMNAWCVGNVTSLQGLFNFKEEFNEDISDWDVSRVTDFSHMFNFSSSFNQNLSAWDTSSATNFSSMFANASAFDNDISTWDTSNVLDMQALFFGARSFKGDVSKWNTSNVRNMYGTFAGAASFDGELGDWDVSKVETMYGTFAMALQFTGGGIGSWDVSSCMDMFGMFYIAVAFDEDLSGWDVSKVWNMYGTFAAATSFRGIGLENWNVSSMTYCHGMFYDALVFNADVSKWDVSSVTDMSNMFNGARSFNHPLGAWNISGLEAVYGLVSRAESFNQDLCAWGDQFPYTEANNNFLDSGCTFKDDPTIEDKGPFCASDCQDEQ</sequence>
<keyword evidence="4" id="KW-1185">Reference proteome</keyword>
<dbReference type="InterPro" id="IPR005046">
    <property type="entry name" value="DUF285"/>
</dbReference>
<evidence type="ECO:0000256" key="2">
    <source>
        <dbReference type="SAM" id="Phobius"/>
    </source>
</evidence>
<feature type="transmembrane region" description="Helical" evidence="2">
    <location>
        <begin position="190"/>
        <end position="209"/>
    </location>
</feature>
<feature type="compositionally biased region" description="Polar residues" evidence="1">
    <location>
        <begin position="214"/>
        <end position="244"/>
    </location>
</feature>
<feature type="region of interest" description="Disordered" evidence="1">
    <location>
        <begin position="214"/>
        <end position="245"/>
    </location>
</feature>
<feature type="region of interest" description="Disordered" evidence="1">
    <location>
        <begin position="119"/>
        <end position="149"/>
    </location>
</feature>
<gene>
    <name evidence="3" type="ORF">ACHAWU_004555</name>
</gene>
<accession>A0ABD3MUG2</accession>
<keyword evidence="2" id="KW-0472">Membrane</keyword>
<evidence type="ECO:0000256" key="1">
    <source>
        <dbReference type="SAM" id="MobiDB-lite"/>
    </source>
</evidence>
<proteinExistence type="predicted"/>
<evidence type="ECO:0000313" key="4">
    <source>
        <dbReference type="Proteomes" id="UP001530293"/>
    </source>
</evidence>
<evidence type="ECO:0000313" key="3">
    <source>
        <dbReference type="EMBL" id="KAL3767057.1"/>
    </source>
</evidence>
<dbReference type="NCBIfam" id="TIGR02167">
    <property type="entry name" value="Liste_lipo_26"/>
    <property type="match status" value="3"/>
</dbReference>
<comment type="caution">
    <text evidence="3">The sequence shown here is derived from an EMBL/GenBank/DDBJ whole genome shotgun (WGS) entry which is preliminary data.</text>
</comment>
<name>A0ABD3MUG2_9STRA</name>
<organism evidence="3 4">
    <name type="scientific">Discostella pseudostelligera</name>
    <dbReference type="NCBI Taxonomy" id="259834"/>
    <lineage>
        <taxon>Eukaryota</taxon>
        <taxon>Sar</taxon>
        <taxon>Stramenopiles</taxon>
        <taxon>Ochrophyta</taxon>
        <taxon>Bacillariophyta</taxon>
        <taxon>Coscinodiscophyceae</taxon>
        <taxon>Thalassiosirophycidae</taxon>
        <taxon>Stephanodiscales</taxon>
        <taxon>Stephanodiscaceae</taxon>
        <taxon>Discostella</taxon>
    </lineage>
</organism>
<keyword evidence="2" id="KW-0812">Transmembrane</keyword>
<reference evidence="3 4" key="1">
    <citation type="submission" date="2024-10" db="EMBL/GenBank/DDBJ databases">
        <title>Updated reference genomes for cyclostephanoid diatoms.</title>
        <authorList>
            <person name="Roberts W.R."/>
            <person name="Alverson A.J."/>
        </authorList>
    </citation>
    <scope>NUCLEOTIDE SEQUENCE [LARGE SCALE GENOMIC DNA]</scope>
    <source>
        <strain evidence="3 4">AJA232-27</strain>
    </source>
</reference>
<feature type="region of interest" description="Disordered" evidence="1">
    <location>
        <begin position="1"/>
        <end position="40"/>
    </location>
</feature>
<dbReference type="Proteomes" id="UP001530293">
    <property type="component" value="Unassembled WGS sequence"/>
</dbReference>